<organism evidence="2 3">
    <name type="scientific">Actinocrispum wychmicini</name>
    <dbReference type="NCBI Taxonomy" id="1213861"/>
    <lineage>
        <taxon>Bacteria</taxon>
        <taxon>Bacillati</taxon>
        <taxon>Actinomycetota</taxon>
        <taxon>Actinomycetes</taxon>
        <taxon>Pseudonocardiales</taxon>
        <taxon>Pseudonocardiaceae</taxon>
        <taxon>Actinocrispum</taxon>
    </lineage>
</organism>
<feature type="transmembrane region" description="Helical" evidence="1">
    <location>
        <begin position="21"/>
        <end position="47"/>
    </location>
</feature>
<dbReference type="AlphaFoldDB" id="A0A4V2S6U1"/>
<evidence type="ECO:0000256" key="1">
    <source>
        <dbReference type="SAM" id="Phobius"/>
    </source>
</evidence>
<dbReference type="Proteomes" id="UP000295680">
    <property type="component" value="Unassembled WGS sequence"/>
</dbReference>
<dbReference type="OrthoDB" id="5190621at2"/>
<feature type="transmembrane region" description="Helical" evidence="1">
    <location>
        <begin position="53"/>
        <end position="73"/>
    </location>
</feature>
<feature type="transmembrane region" description="Helical" evidence="1">
    <location>
        <begin position="118"/>
        <end position="137"/>
    </location>
</feature>
<dbReference type="EMBL" id="SLWS01000006">
    <property type="protein sequence ID" value="TCO57370.1"/>
    <property type="molecule type" value="Genomic_DNA"/>
</dbReference>
<evidence type="ECO:0000313" key="2">
    <source>
        <dbReference type="EMBL" id="TCO57370.1"/>
    </source>
</evidence>
<evidence type="ECO:0000313" key="3">
    <source>
        <dbReference type="Proteomes" id="UP000295680"/>
    </source>
</evidence>
<keyword evidence="3" id="KW-1185">Reference proteome</keyword>
<keyword evidence="1" id="KW-1133">Transmembrane helix</keyword>
<keyword evidence="1" id="KW-0812">Transmembrane</keyword>
<proteinExistence type="predicted"/>
<accession>A0A4V2S6U1</accession>
<protein>
    <recommendedName>
        <fullName evidence="4">ATP synthase protein I</fullName>
    </recommendedName>
</protein>
<evidence type="ECO:0008006" key="4">
    <source>
        <dbReference type="Google" id="ProtNLM"/>
    </source>
</evidence>
<gene>
    <name evidence="2" type="ORF">EV192_106847</name>
</gene>
<name>A0A4V2S6U1_9PSEU</name>
<dbReference type="RefSeq" id="WP_132121341.1">
    <property type="nucleotide sequence ID" value="NZ_SLWS01000006.1"/>
</dbReference>
<comment type="caution">
    <text evidence="2">The sequence shown here is derived from an EMBL/GenBank/DDBJ whole genome shotgun (WGS) entry which is preliminary data.</text>
</comment>
<reference evidence="2 3" key="1">
    <citation type="submission" date="2019-03" db="EMBL/GenBank/DDBJ databases">
        <title>Genomic Encyclopedia of Type Strains, Phase IV (KMG-IV): sequencing the most valuable type-strain genomes for metagenomic binning, comparative biology and taxonomic classification.</title>
        <authorList>
            <person name="Goeker M."/>
        </authorList>
    </citation>
    <scope>NUCLEOTIDE SEQUENCE [LARGE SCALE GENOMIC DNA]</scope>
    <source>
        <strain evidence="2 3">DSM 45934</strain>
    </source>
</reference>
<sequence>MSENLEIEKQPDTHRAVIMKMVTAMFWGALWWTLGTIALGVLLAGVLVGWHGVFGALVGGAIGVLSSLATLLLMRQTAGMNPNMLIAAVLGAFVLKMVILLLAMTLLGDIEVLHRNSLAFTLLATIIVTATTEALAFQRTKVPTIIPKSAED</sequence>
<keyword evidence="1" id="KW-0472">Membrane</keyword>
<feature type="transmembrane region" description="Helical" evidence="1">
    <location>
        <begin position="85"/>
        <end position="106"/>
    </location>
</feature>